<dbReference type="RefSeq" id="WP_153400995.1">
    <property type="nucleotide sequence ID" value="NZ_ML762424.1"/>
</dbReference>
<name>A0A7C8KSX6_9BACI</name>
<dbReference type="OrthoDB" id="9785438at2"/>
<reference evidence="1 2" key="1">
    <citation type="submission" date="2019-10" db="EMBL/GenBank/DDBJ databases">
        <title>Gracilibacillus sp. nov. isolated from rice seeds.</title>
        <authorList>
            <person name="He S."/>
        </authorList>
    </citation>
    <scope>NUCLEOTIDE SEQUENCE [LARGE SCALE GENOMIC DNA]</scope>
    <source>
        <strain evidence="1 2">TD8</strain>
    </source>
</reference>
<dbReference type="InterPro" id="IPR052927">
    <property type="entry name" value="DCC_oxidoreductase"/>
</dbReference>
<evidence type="ECO:0000313" key="1">
    <source>
        <dbReference type="EMBL" id="KAB8139090.1"/>
    </source>
</evidence>
<protein>
    <submittedName>
        <fullName evidence="1">Thiol-disulfide oxidoreductase DCC family protein</fullName>
    </submittedName>
</protein>
<dbReference type="EMBL" id="WEID01000006">
    <property type="protein sequence ID" value="KAB8139090.1"/>
    <property type="molecule type" value="Genomic_DNA"/>
</dbReference>
<dbReference type="PANTHER" id="PTHR33639:SF2">
    <property type="entry name" value="DUF393 DOMAIN-CONTAINING PROTEIN"/>
    <property type="match status" value="1"/>
</dbReference>
<dbReference type="Proteomes" id="UP000480246">
    <property type="component" value="Unassembled WGS sequence"/>
</dbReference>
<proteinExistence type="predicted"/>
<dbReference type="AlphaFoldDB" id="A0A7C8KSX6"/>
<organism evidence="1 2">
    <name type="scientific">Gracilibacillus oryzae</name>
    <dbReference type="NCBI Taxonomy" id="1672701"/>
    <lineage>
        <taxon>Bacteria</taxon>
        <taxon>Bacillati</taxon>
        <taxon>Bacillota</taxon>
        <taxon>Bacilli</taxon>
        <taxon>Bacillales</taxon>
        <taxon>Bacillaceae</taxon>
        <taxon>Gracilibacillus</taxon>
    </lineage>
</organism>
<accession>A0A7C8KSX6</accession>
<dbReference type="InterPro" id="IPR007263">
    <property type="entry name" value="DCC1-like"/>
</dbReference>
<keyword evidence="2" id="KW-1185">Reference proteome</keyword>
<comment type="caution">
    <text evidence="1">The sequence shown here is derived from an EMBL/GenBank/DDBJ whole genome shotgun (WGS) entry which is preliminary data.</text>
</comment>
<dbReference type="GO" id="GO:0015035">
    <property type="term" value="F:protein-disulfide reductase activity"/>
    <property type="evidence" value="ECO:0007669"/>
    <property type="project" value="InterPro"/>
</dbReference>
<evidence type="ECO:0000313" key="2">
    <source>
        <dbReference type="Proteomes" id="UP000480246"/>
    </source>
</evidence>
<dbReference type="Pfam" id="PF04134">
    <property type="entry name" value="DCC1-like"/>
    <property type="match status" value="1"/>
</dbReference>
<gene>
    <name evidence="1" type="ORF">F9U64_01450</name>
</gene>
<sequence length="130" mass="15303">MQRIILFDGVCNLCNSSVQFIMKHDPNMYFQFASLQSEAGEKLTSKYEVPTTVESVVLIEGDRYYTESTAALRIAKKLNKFYPLLYAFIVIPKPLRNIIYKFIAKNRYRWFGKRESCMLPNPQDRKRFLS</sequence>
<dbReference type="PANTHER" id="PTHR33639">
    <property type="entry name" value="THIOL-DISULFIDE OXIDOREDUCTASE DCC"/>
    <property type="match status" value="1"/>
</dbReference>